<keyword evidence="3" id="KW-1185">Reference proteome</keyword>
<protein>
    <submittedName>
        <fullName evidence="2">Uncharacterized protein</fullName>
    </submittedName>
</protein>
<sequence length="544" mass="63060">MANLVKLVSFFILVLLWPKALANIILEVKEMMDEFTSLTAPTHDIISGLRTLSEDAGNFLRVAGPVGALIAAATKTAFKPKPDELEASTKLHNYLKTAFEKLELERGELIKKFTQPLGENQYRRIVTLPLFLIERYYKDITDANKKRSLYKQEFIRECNKIGSSPLIVLVDMKRSLKIDCRLPSKEQMEGYAEVLELFQKIEKRHFRYDNNFIQTEEYQYLKRSLLAKRTGSYLQSELNKILQTANSKDAGQALIKLYTDSLFMQRACWLETIAVANEWEREPLFNFARMVRLDLVKAFLIASHCAEIYDGRIIKGELETITLLLKEISKHMANWIEKLLEVTWPTISRAYAKNKIGTSAIVESETEYKIVAQRLKEKLDIIGPQKYFHTVIVFPNWSNAFQLAILAKQSHYFFLDGENEIKENQINVIVVRCENDRFGRAIQAGQWFTQSVEKQMKYMIKKWRDEDTKRLNPLMGLAKQLKQELRFYHNLILIRNWNFWSSSATITLGVTSTKINSVRAEQGFSHKINPALANAQIFHVHMLL</sequence>
<reference evidence="2 3" key="1">
    <citation type="submission" date="2024-10" db="EMBL/GenBank/DDBJ databases">
        <authorList>
            <person name="Kim D."/>
        </authorList>
    </citation>
    <scope>NUCLEOTIDE SEQUENCE [LARGE SCALE GENOMIC DNA]</scope>
    <source>
        <strain evidence="2">Taebaek</strain>
    </source>
</reference>
<evidence type="ECO:0000313" key="3">
    <source>
        <dbReference type="Proteomes" id="UP001620645"/>
    </source>
</evidence>
<organism evidence="2 3">
    <name type="scientific">Heterodera schachtii</name>
    <name type="common">Sugarbeet cyst nematode worm</name>
    <name type="synonym">Tylenchus schachtii</name>
    <dbReference type="NCBI Taxonomy" id="97005"/>
    <lineage>
        <taxon>Eukaryota</taxon>
        <taxon>Metazoa</taxon>
        <taxon>Ecdysozoa</taxon>
        <taxon>Nematoda</taxon>
        <taxon>Chromadorea</taxon>
        <taxon>Rhabditida</taxon>
        <taxon>Tylenchina</taxon>
        <taxon>Tylenchomorpha</taxon>
        <taxon>Tylenchoidea</taxon>
        <taxon>Heteroderidae</taxon>
        <taxon>Heteroderinae</taxon>
        <taxon>Heterodera</taxon>
    </lineage>
</organism>
<gene>
    <name evidence="2" type="ORF">niasHS_000196</name>
</gene>
<feature type="signal peptide" evidence="1">
    <location>
        <begin position="1"/>
        <end position="22"/>
    </location>
</feature>
<evidence type="ECO:0000256" key="1">
    <source>
        <dbReference type="SAM" id="SignalP"/>
    </source>
</evidence>
<dbReference type="EMBL" id="JBICCN010000030">
    <property type="protein sequence ID" value="KAL3100493.1"/>
    <property type="molecule type" value="Genomic_DNA"/>
</dbReference>
<dbReference type="AlphaFoldDB" id="A0ABD2KCS0"/>
<proteinExistence type="predicted"/>
<keyword evidence="1" id="KW-0732">Signal</keyword>
<feature type="chain" id="PRO_5044879882" evidence="1">
    <location>
        <begin position="23"/>
        <end position="544"/>
    </location>
</feature>
<dbReference type="Proteomes" id="UP001620645">
    <property type="component" value="Unassembled WGS sequence"/>
</dbReference>
<evidence type="ECO:0000313" key="2">
    <source>
        <dbReference type="EMBL" id="KAL3100493.1"/>
    </source>
</evidence>
<comment type="caution">
    <text evidence="2">The sequence shown here is derived from an EMBL/GenBank/DDBJ whole genome shotgun (WGS) entry which is preliminary data.</text>
</comment>
<accession>A0ABD2KCS0</accession>
<name>A0ABD2KCS0_HETSC</name>